<dbReference type="InterPro" id="IPR031167">
    <property type="entry name" value="G_OBG"/>
</dbReference>
<dbReference type="GO" id="GO:0005525">
    <property type="term" value="F:GTP binding"/>
    <property type="evidence" value="ECO:0007669"/>
    <property type="project" value="UniProtKB-KW"/>
</dbReference>
<feature type="domain" description="Obg" evidence="5">
    <location>
        <begin position="74"/>
        <end position="311"/>
    </location>
</feature>
<dbReference type="PANTHER" id="PTHR11702">
    <property type="entry name" value="DEVELOPMENTALLY REGULATED GTP-BINDING PROTEIN-RELATED"/>
    <property type="match status" value="1"/>
</dbReference>
<dbReference type="Gene3D" id="3.40.50.300">
    <property type="entry name" value="P-loop containing nucleotide triphosphate hydrolases"/>
    <property type="match status" value="1"/>
</dbReference>
<feature type="region of interest" description="Disordered" evidence="3">
    <location>
        <begin position="131"/>
        <end position="238"/>
    </location>
</feature>
<organism evidence="6 7">
    <name type="scientific">Ananas comosus</name>
    <name type="common">Pineapple</name>
    <name type="synonym">Ananas ananas</name>
    <dbReference type="NCBI Taxonomy" id="4615"/>
    <lineage>
        <taxon>Eukaryota</taxon>
        <taxon>Viridiplantae</taxon>
        <taxon>Streptophyta</taxon>
        <taxon>Embryophyta</taxon>
        <taxon>Tracheophyta</taxon>
        <taxon>Spermatophyta</taxon>
        <taxon>Magnoliopsida</taxon>
        <taxon>Liliopsida</taxon>
        <taxon>Poales</taxon>
        <taxon>Bromeliaceae</taxon>
        <taxon>Bromelioideae</taxon>
        <taxon>Ananas</taxon>
    </lineage>
</organism>
<reference evidence="6 7" key="1">
    <citation type="journal article" date="2016" name="DNA Res.">
        <title>The draft genome of MD-2 pineapple using hybrid error correction of long reads.</title>
        <authorList>
            <person name="Redwan R.M."/>
            <person name="Saidin A."/>
            <person name="Kumar S.V."/>
        </authorList>
    </citation>
    <scope>NUCLEOTIDE SEQUENCE [LARGE SCALE GENOMIC DNA]</scope>
    <source>
        <strain evidence="7">cv. MD2</strain>
        <tissue evidence="6">Leaf</tissue>
    </source>
</reference>
<dbReference type="STRING" id="4615.A0A199W5K6"/>
<dbReference type="GO" id="GO:0003924">
    <property type="term" value="F:GTPase activity"/>
    <property type="evidence" value="ECO:0007669"/>
    <property type="project" value="InterPro"/>
</dbReference>
<dbReference type="PROSITE" id="PS51710">
    <property type="entry name" value="G_OBG"/>
    <property type="match status" value="1"/>
</dbReference>
<dbReference type="Proteomes" id="UP000092600">
    <property type="component" value="Unassembled WGS sequence"/>
</dbReference>
<evidence type="ECO:0000313" key="6">
    <source>
        <dbReference type="EMBL" id="OAY84762.1"/>
    </source>
</evidence>
<comment type="caution">
    <text evidence="6">The sequence shown here is derived from an EMBL/GenBank/DDBJ whole genome shotgun (WGS) entry which is preliminary data.</text>
</comment>
<dbReference type="EMBL" id="LSRQ01000177">
    <property type="protein sequence ID" value="OAY84762.1"/>
    <property type="molecule type" value="Genomic_DNA"/>
</dbReference>
<dbReference type="Pfam" id="PF01926">
    <property type="entry name" value="MMR_HSR1"/>
    <property type="match status" value="1"/>
</dbReference>
<evidence type="ECO:0000259" key="4">
    <source>
        <dbReference type="PROSITE" id="PS51710"/>
    </source>
</evidence>
<accession>A0A199W5K6</accession>
<evidence type="ECO:0000256" key="1">
    <source>
        <dbReference type="ARBA" id="ARBA00022741"/>
    </source>
</evidence>
<dbReference type="PRINTS" id="PR00326">
    <property type="entry name" value="GTP1OBG"/>
</dbReference>
<feature type="compositionally biased region" description="Polar residues" evidence="3">
    <location>
        <begin position="160"/>
        <end position="169"/>
    </location>
</feature>
<dbReference type="GO" id="GO:0042254">
    <property type="term" value="P:ribosome biogenesis"/>
    <property type="evidence" value="ECO:0007669"/>
    <property type="project" value="UniProtKB-UniRule"/>
</dbReference>
<dbReference type="InterPro" id="IPR006073">
    <property type="entry name" value="GTP-bd"/>
</dbReference>
<dbReference type="AlphaFoldDB" id="A0A199W5K6"/>
<dbReference type="SUPFAM" id="SSF52540">
    <property type="entry name" value="P-loop containing nucleoside triphosphate hydrolases"/>
    <property type="match status" value="1"/>
</dbReference>
<proteinExistence type="predicted"/>
<dbReference type="SUPFAM" id="SSF82051">
    <property type="entry name" value="Obg GTP-binding protein N-terminal domain"/>
    <property type="match status" value="1"/>
</dbReference>
<dbReference type="GO" id="GO:0005739">
    <property type="term" value="C:mitochondrion"/>
    <property type="evidence" value="ECO:0007669"/>
    <property type="project" value="TreeGrafter"/>
</dbReference>
<evidence type="ECO:0000259" key="5">
    <source>
        <dbReference type="PROSITE" id="PS51883"/>
    </source>
</evidence>
<keyword evidence="2" id="KW-0342">GTP-binding</keyword>
<dbReference type="InterPro" id="IPR006169">
    <property type="entry name" value="GTP1_OBG_dom"/>
</dbReference>
<dbReference type="InterPro" id="IPR045086">
    <property type="entry name" value="OBG_GTPase"/>
</dbReference>
<dbReference type="InterPro" id="IPR036726">
    <property type="entry name" value="GTP1_OBG_dom_sf"/>
</dbReference>
<dbReference type="Gene3D" id="2.70.210.12">
    <property type="entry name" value="GTP1/OBG domain"/>
    <property type="match status" value="1"/>
</dbReference>
<dbReference type="PROSITE" id="PS51883">
    <property type="entry name" value="OBG"/>
    <property type="match status" value="1"/>
</dbReference>
<sequence length="500" mass="55177">MWLRCVVLRHGRILPLPPSPNPSWFVSSFSYSNAPSKKGKAAPLQVEMAVEEVMLFSNARRLFGISVTCNTIWLNAKRGGHGVSKNQIGTRGSDKVVQVPVGTVMHLVEGELPSFVENNSVRSADPWDIPDNSEDFRAKPVQNNANAFKHSMVKEDRRASTSYSCNNGSKEIVGKGNLKPRISPFSEKAFPSIEDGVSHDHSYGTEPENEEEDHSEDDFDYDDGEEEEEEEEEEEVQYAVAELTEPGQRLIIARGGEGGLGNACLRKDHKSRKKIKDNSSNLAYIDDEDESLLHTGKPGSESVLILELKSIADVGLVGMPNAGKSTLLGALSRAQPVVGHYAFTTLRPNIGNLNYEDFFSVKVADIPGLIKGAHQNRGLGHAFLRHIERTKVLAYVVDLAAALNGRKGISPWEQLRDLVLELEYHQEGLSSRPSLIVANKIDEDGAEKVCEELQRRVRDVPIFPVCAILQEGVPELKTGLRRLIDGNEARSLDLSKIIVD</sequence>
<dbReference type="PANTHER" id="PTHR11702:SF31">
    <property type="entry name" value="MITOCHONDRIAL RIBOSOME-ASSOCIATED GTPASE 2"/>
    <property type="match status" value="1"/>
</dbReference>
<evidence type="ECO:0000256" key="2">
    <source>
        <dbReference type="ARBA" id="ARBA00023134"/>
    </source>
</evidence>
<dbReference type="InterPro" id="IPR027417">
    <property type="entry name" value="P-loop_NTPase"/>
</dbReference>
<dbReference type="CDD" id="cd01898">
    <property type="entry name" value="Obg"/>
    <property type="match status" value="1"/>
</dbReference>
<feature type="compositionally biased region" description="Acidic residues" evidence="3">
    <location>
        <begin position="207"/>
        <end position="236"/>
    </location>
</feature>
<evidence type="ECO:0000256" key="3">
    <source>
        <dbReference type="SAM" id="MobiDB-lite"/>
    </source>
</evidence>
<keyword evidence="1" id="KW-0547">Nucleotide-binding</keyword>
<evidence type="ECO:0000313" key="7">
    <source>
        <dbReference type="Proteomes" id="UP000092600"/>
    </source>
</evidence>
<protein>
    <submittedName>
        <fullName evidence="6">Putative GTP-binding protein OBGM, mitochondrial</fullName>
    </submittedName>
</protein>
<feature type="domain" description="OBG-type G" evidence="4">
    <location>
        <begin position="312"/>
        <end position="485"/>
    </location>
</feature>
<name>A0A199W5K6_ANACO</name>
<gene>
    <name evidence="6" type="ORF">ACMD2_06859</name>
</gene>